<dbReference type="OrthoDB" id="5989553at2759"/>
<comment type="caution">
    <text evidence="2">The sequence shown here is derived from an EMBL/GenBank/DDBJ whole genome shotgun (WGS) entry which is preliminary data.</text>
</comment>
<dbReference type="PANTHER" id="PTHR33776:SF4">
    <property type="entry name" value="ENDONUCLEASE_EXONUCLEASE_PHOSPHATASE DOMAIN-CONTAINING PROTEIN"/>
    <property type="match status" value="1"/>
</dbReference>
<name>A0A7D9I4N9_PARCT</name>
<evidence type="ECO:0000313" key="3">
    <source>
        <dbReference type="Proteomes" id="UP001152795"/>
    </source>
</evidence>
<dbReference type="GO" id="GO:0003824">
    <property type="term" value="F:catalytic activity"/>
    <property type="evidence" value="ECO:0007669"/>
    <property type="project" value="InterPro"/>
</dbReference>
<dbReference type="Proteomes" id="UP001152795">
    <property type="component" value="Unassembled WGS sequence"/>
</dbReference>
<organism evidence="2 3">
    <name type="scientific">Paramuricea clavata</name>
    <name type="common">Red gorgonian</name>
    <name type="synonym">Violescent sea-whip</name>
    <dbReference type="NCBI Taxonomy" id="317549"/>
    <lineage>
        <taxon>Eukaryota</taxon>
        <taxon>Metazoa</taxon>
        <taxon>Cnidaria</taxon>
        <taxon>Anthozoa</taxon>
        <taxon>Octocorallia</taxon>
        <taxon>Malacalcyonacea</taxon>
        <taxon>Plexauridae</taxon>
        <taxon>Paramuricea</taxon>
    </lineage>
</organism>
<reference evidence="2" key="1">
    <citation type="submission" date="2020-04" db="EMBL/GenBank/DDBJ databases">
        <authorList>
            <person name="Alioto T."/>
            <person name="Alioto T."/>
            <person name="Gomez Garrido J."/>
        </authorList>
    </citation>
    <scope>NUCLEOTIDE SEQUENCE</scope>
    <source>
        <strain evidence="2">A484AB</strain>
    </source>
</reference>
<gene>
    <name evidence="2" type="ORF">PACLA_8A016087</name>
</gene>
<dbReference type="SUPFAM" id="SSF56219">
    <property type="entry name" value="DNase I-like"/>
    <property type="match status" value="1"/>
</dbReference>
<dbReference type="PANTHER" id="PTHR33776">
    <property type="entry name" value="ENDO/EXONUCLEASE/PHOSPHATASE DOMAIN-CONTAINING PROTEIN"/>
    <property type="match status" value="1"/>
</dbReference>
<dbReference type="Gene3D" id="3.60.10.10">
    <property type="entry name" value="Endonuclease/exonuclease/phosphatase"/>
    <property type="match status" value="1"/>
</dbReference>
<evidence type="ECO:0000313" key="2">
    <source>
        <dbReference type="EMBL" id="CAB3997083.1"/>
    </source>
</evidence>
<sequence length="383" mass="42521">MAASCCANKLILILILALFITYFIAHNSTHNVVNDVSSLLVGCKLDIRFYLGRNSGLPRLGKTLCAIPTSSKIMACVHLVKFSLAAGYLVLLSNDVNLNPGPTAGALICPWCDKSIQRNQAHSQCTSCELDFHLKCLGAEYNQTGCCHLCSSLLHNLAQPEYSSDELFLPAKLRKIDEVRIIVNELRWGLHLIALTETWLNKEIPDAELQIPGYNLFRRDRGVHGGGIGVYVKRNILVTRREDLGNVDVEGLWLEISLPKSRGFLVGTFYPNSSNHHDKDFMFKLNNSLDIASAQGKEVLITGDLNVDLLAKRAVIPECKQLRSLLKCLQFKQVIDKPTRIAPNSLTLLDIIATNRPQNISDSGVITTNLSDHEMTFCVQKIN</sequence>
<feature type="domain" description="Endonuclease/exonuclease/phosphatase" evidence="1">
    <location>
        <begin position="179"/>
        <end position="373"/>
    </location>
</feature>
<proteinExistence type="predicted"/>
<dbReference type="InterPro" id="IPR005135">
    <property type="entry name" value="Endo/exonuclease/phosphatase"/>
</dbReference>
<dbReference type="AlphaFoldDB" id="A0A7D9I4N9"/>
<keyword evidence="3" id="KW-1185">Reference proteome</keyword>
<protein>
    <recommendedName>
        <fullName evidence="1">Endonuclease/exonuclease/phosphatase domain-containing protein</fullName>
    </recommendedName>
</protein>
<dbReference type="Pfam" id="PF03372">
    <property type="entry name" value="Exo_endo_phos"/>
    <property type="match status" value="1"/>
</dbReference>
<dbReference type="InterPro" id="IPR036691">
    <property type="entry name" value="Endo/exonu/phosph_ase_sf"/>
</dbReference>
<evidence type="ECO:0000259" key="1">
    <source>
        <dbReference type="Pfam" id="PF03372"/>
    </source>
</evidence>
<accession>A0A7D9I4N9</accession>
<dbReference type="EMBL" id="CACRXK020003018">
    <property type="protein sequence ID" value="CAB3997083.1"/>
    <property type="molecule type" value="Genomic_DNA"/>
</dbReference>